<dbReference type="EC" id="4.1.1.35" evidence="5"/>
<organism evidence="20 21">
    <name type="scientific">Perkinsus olseni</name>
    <name type="common">Perkinsus atlanticus</name>
    <dbReference type="NCBI Taxonomy" id="32597"/>
    <lineage>
        <taxon>Eukaryota</taxon>
        <taxon>Sar</taxon>
        <taxon>Alveolata</taxon>
        <taxon>Perkinsozoa</taxon>
        <taxon>Perkinsea</taxon>
        <taxon>Perkinsida</taxon>
        <taxon>Perkinsidae</taxon>
        <taxon>Perkinsus</taxon>
    </lineage>
</organism>
<dbReference type="GO" id="GO:0000139">
    <property type="term" value="C:Golgi membrane"/>
    <property type="evidence" value="ECO:0007669"/>
    <property type="project" value="UniProtKB-SubCell"/>
</dbReference>
<dbReference type="Proteomes" id="UP000574390">
    <property type="component" value="Unassembled WGS sequence"/>
</dbReference>
<evidence type="ECO:0000256" key="9">
    <source>
        <dbReference type="ARBA" id="ARBA00022968"/>
    </source>
</evidence>
<feature type="domain" description="NAD-dependent epimerase/dehydratase" evidence="19">
    <location>
        <begin position="27"/>
        <end position="251"/>
    </location>
</feature>
<comment type="cofactor">
    <cofactor evidence="1">
        <name>NAD(+)</name>
        <dbReference type="ChEBI" id="CHEBI:57540"/>
    </cofactor>
</comment>
<sequence length="261" mass="29031">MTATSGFVPKEIVAIPPDGLKPAKKRILVTGGGGFIGSHMIDFLMQLGHEVLCMDNFFCGDKANITRWLGNPRFELVRHDVTQEILLEVDQIYHLACPASPVHYQHNAIKTLKTNVIGTLNMCGIAKRTGARLLLASTSEVYGDPEEHPQKETYFGNVNCIGTRSCYDEGKRAAEALCMDYHRQHGVDVRIARIFNTYGPRMMFHDGRVVSNFLVQALRGDKITVYGDGTQTRSFCFVSDLVLGLYRLMECRAAIGLLCQA</sequence>
<gene>
    <name evidence="20" type="primary">UXS1_3</name>
    <name evidence="20" type="ORF">FOZ62_019639</name>
</gene>
<keyword evidence="14" id="KW-0325">Glycoprotein</keyword>
<reference evidence="20 21" key="1">
    <citation type="submission" date="2020-04" db="EMBL/GenBank/DDBJ databases">
        <title>Perkinsus olseni comparative genomics.</title>
        <authorList>
            <person name="Bogema D.R."/>
        </authorList>
    </citation>
    <scope>NUCLEOTIDE SEQUENCE [LARGE SCALE GENOMIC DNA]</scope>
    <source>
        <strain evidence="20">ATCC PRA-205</strain>
    </source>
</reference>
<evidence type="ECO:0000313" key="21">
    <source>
        <dbReference type="Proteomes" id="UP000574390"/>
    </source>
</evidence>
<evidence type="ECO:0000256" key="6">
    <source>
        <dbReference type="ARBA" id="ARBA00018816"/>
    </source>
</evidence>
<comment type="similarity">
    <text evidence="4">Belongs to the NAD(P)-dependent epimerase/dehydratase family. UDP-glucuronic acid decarboxylase subfamily.</text>
</comment>
<keyword evidence="11" id="KW-0520">NAD</keyword>
<evidence type="ECO:0000256" key="10">
    <source>
        <dbReference type="ARBA" id="ARBA00022989"/>
    </source>
</evidence>
<keyword evidence="10" id="KW-1133">Transmembrane helix</keyword>
<evidence type="ECO:0000256" key="17">
    <source>
        <dbReference type="ARBA" id="ARBA00037859"/>
    </source>
</evidence>
<evidence type="ECO:0000256" key="16">
    <source>
        <dbReference type="ARBA" id="ARBA00031585"/>
    </source>
</evidence>
<dbReference type="EMBL" id="JABANM010019079">
    <property type="protein sequence ID" value="KAF4725060.1"/>
    <property type="molecule type" value="Genomic_DNA"/>
</dbReference>
<dbReference type="Pfam" id="PF01370">
    <property type="entry name" value="Epimerase"/>
    <property type="match status" value="1"/>
</dbReference>
<evidence type="ECO:0000256" key="15">
    <source>
        <dbReference type="ARBA" id="ARBA00023239"/>
    </source>
</evidence>
<dbReference type="InterPro" id="IPR044516">
    <property type="entry name" value="UXS-like"/>
</dbReference>
<evidence type="ECO:0000259" key="19">
    <source>
        <dbReference type="Pfam" id="PF01370"/>
    </source>
</evidence>
<dbReference type="FunFam" id="3.40.50.720:FF:000065">
    <property type="entry name" value="UDP-glucuronic acid decarboxylase 1"/>
    <property type="match status" value="1"/>
</dbReference>
<evidence type="ECO:0000256" key="4">
    <source>
        <dbReference type="ARBA" id="ARBA00007505"/>
    </source>
</evidence>
<evidence type="ECO:0000256" key="18">
    <source>
        <dbReference type="ARBA" id="ARBA00049410"/>
    </source>
</evidence>
<evidence type="ECO:0000256" key="3">
    <source>
        <dbReference type="ARBA" id="ARBA00005100"/>
    </source>
</evidence>
<keyword evidence="15" id="KW-0456">Lyase</keyword>
<keyword evidence="8" id="KW-0210">Decarboxylase</keyword>
<evidence type="ECO:0000256" key="11">
    <source>
        <dbReference type="ARBA" id="ARBA00023027"/>
    </source>
</evidence>
<dbReference type="Gene3D" id="3.40.50.720">
    <property type="entry name" value="NAD(P)-binding Rossmann-like Domain"/>
    <property type="match status" value="1"/>
</dbReference>
<comment type="subcellular location">
    <subcellularLocation>
        <location evidence="2">Golgi apparatus membrane</location>
        <topology evidence="2">Single-pass type II membrane protein</topology>
    </subcellularLocation>
    <subcellularLocation>
        <location evidence="17">Golgi apparatus</location>
        <location evidence="17">Golgi stack membrane</location>
    </subcellularLocation>
</comment>
<dbReference type="GO" id="GO:0048040">
    <property type="term" value="F:UDP-glucuronate decarboxylase activity"/>
    <property type="evidence" value="ECO:0007669"/>
    <property type="project" value="UniProtKB-EC"/>
</dbReference>
<evidence type="ECO:0000313" key="20">
    <source>
        <dbReference type="EMBL" id="KAF4725060.1"/>
    </source>
</evidence>
<evidence type="ECO:0000256" key="12">
    <source>
        <dbReference type="ARBA" id="ARBA00023034"/>
    </source>
</evidence>
<dbReference type="InterPro" id="IPR036291">
    <property type="entry name" value="NAD(P)-bd_dom_sf"/>
</dbReference>
<dbReference type="SUPFAM" id="SSF51735">
    <property type="entry name" value="NAD(P)-binding Rossmann-fold domains"/>
    <property type="match status" value="1"/>
</dbReference>
<evidence type="ECO:0000256" key="1">
    <source>
        <dbReference type="ARBA" id="ARBA00001911"/>
    </source>
</evidence>
<dbReference type="InterPro" id="IPR001509">
    <property type="entry name" value="Epimerase_deHydtase"/>
</dbReference>
<dbReference type="GO" id="GO:0032580">
    <property type="term" value="C:Golgi cisterna membrane"/>
    <property type="evidence" value="ECO:0007669"/>
    <property type="project" value="UniProtKB-SubCell"/>
</dbReference>
<dbReference type="PANTHER" id="PTHR43078:SF6">
    <property type="entry name" value="UDP-GLUCURONIC ACID DECARBOXYLASE 1"/>
    <property type="match status" value="1"/>
</dbReference>
<accession>A0A7J6RZ74</accession>
<dbReference type="GO" id="GO:0070403">
    <property type="term" value="F:NAD+ binding"/>
    <property type="evidence" value="ECO:0007669"/>
    <property type="project" value="InterPro"/>
</dbReference>
<protein>
    <recommendedName>
        <fullName evidence="6">UDP-glucuronic acid decarboxylase 1</fullName>
        <ecNumber evidence="5">4.1.1.35</ecNumber>
    </recommendedName>
    <alternativeName>
        <fullName evidence="16">UDP-glucuronate decarboxylase 1</fullName>
    </alternativeName>
</protein>
<keyword evidence="7" id="KW-0812">Transmembrane</keyword>
<name>A0A7J6RZ74_PEROL</name>
<dbReference type="PANTHER" id="PTHR43078">
    <property type="entry name" value="UDP-GLUCURONIC ACID DECARBOXYLASE-RELATED"/>
    <property type="match status" value="1"/>
</dbReference>
<evidence type="ECO:0000256" key="5">
    <source>
        <dbReference type="ARBA" id="ARBA00012290"/>
    </source>
</evidence>
<dbReference type="AlphaFoldDB" id="A0A7J6RZ74"/>
<comment type="catalytic activity">
    <reaction evidence="18">
        <text>UDP-alpha-D-glucuronate + H(+) = UDP-alpha-D-xylose + CO2</text>
        <dbReference type="Rhea" id="RHEA:23916"/>
        <dbReference type="ChEBI" id="CHEBI:15378"/>
        <dbReference type="ChEBI" id="CHEBI:16526"/>
        <dbReference type="ChEBI" id="CHEBI:57632"/>
        <dbReference type="ChEBI" id="CHEBI:58052"/>
        <dbReference type="EC" id="4.1.1.35"/>
    </reaction>
    <physiologicalReaction direction="left-to-right" evidence="18">
        <dbReference type="Rhea" id="RHEA:23917"/>
    </physiologicalReaction>
</comment>
<evidence type="ECO:0000256" key="7">
    <source>
        <dbReference type="ARBA" id="ARBA00022692"/>
    </source>
</evidence>
<evidence type="ECO:0000256" key="13">
    <source>
        <dbReference type="ARBA" id="ARBA00023136"/>
    </source>
</evidence>
<comment type="pathway">
    <text evidence="3">Nucleotide-sugar biosynthesis; UDP-alpha-D-xylose biosynthesis; UDP-alpha-D-xylose from UDP-alpha-D-glucuronate: step 1/1.</text>
</comment>
<keyword evidence="13" id="KW-0472">Membrane</keyword>
<comment type="caution">
    <text evidence="20">The sequence shown here is derived from an EMBL/GenBank/DDBJ whole genome shotgun (WGS) entry which is preliminary data.</text>
</comment>
<proteinExistence type="inferred from homology"/>
<dbReference type="GO" id="GO:0042732">
    <property type="term" value="P:D-xylose metabolic process"/>
    <property type="evidence" value="ECO:0007669"/>
    <property type="project" value="InterPro"/>
</dbReference>
<keyword evidence="9" id="KW-0735">Signal-anchor</keyword>
<keyword evidence="12" id="KW-0333">Golgi apparatus</keyword>
<evidence type="ECO:0000256" key="2">
    <source>
        <dbReference type="ARBA" id="ARBA00004323"/>
    </source>
</evidence>
<evidence type="ECO:0000256" key="8">
    <source>
        <dbReference type="ARBA" id="ARBA00022793"/>
    </source>
</evidence>
<dbReference type="CDD" id="cd05230">
    <property type="entry name" value="UGD_SDR_e"/>
    <property type="match status" value="1"/>
</dbReference>
<evidence type="ECO:0000256" key="14">
    <source>
        <dbReference type="ARBA" id="ARBA00023180"/>
    </source>
</evidence>